<keyword evidence="1" id="KW-0472">Membrane</keyword>
<keyword evidence="1" id="KW-0812">Transmembrane</keyword>
<organism evidence="3">
    <name type="scientific">Ectopseudomonas oleovorans</name>
    <name type="common">Pseudomonas oleovorans</name>
    <dbReference type="NCBI Taxonomy" id="301"/>
    <lineage>
        <taxon>Bacteria</taxon>
        <taxon>Pseudomonadati</taxon>
        <taxon>Pseudomonadota</taxon>
        <taxon>Gammaproteobacteria</taxon>
        <taxon>Pseudomonadales</taxon>
        <taxon>Pseudomonadaceae</taxon>
        <taxon>Ectopseudomonas</taxon>
    </lineage>
</organism>
<dbReference type="InterPro" id="IPR000326">
    <property type="entry name" value="PAP2/HPO"/>
</dbReference>
<name>A0A1V0LZZ0_ECTOL</name>
<evidence type="ECO:0000313" key="3">
    <source>
        <dbReference type="EMBL" id="ARD68217.1"/>
    </source>
</evidence>
<reference evidence="3" key="1">
    <citation type="submission" date="2016-09" db="EMBL/GenBank/DDBJ databases">
        <title>Identification of colonizing-related genes involved in the interaction between the biocontrol agent Pseudomonas pseudoalcaligenes AVO110 and the soilborne pathogen R. necatrix.</title>
        <authorList>
            <person name="Pliego C."/>
            <person name="Crespo I."/>
            <person name="Perez-Martinez I."/>
            <person name="Pintado A."/>
            <person name="De Vicente A."/>
            <person name="Cazorla F.M."/>
            <person name="Ramos C.J."/>
        </authorList>
    </citation>
    <scope>NUCLEOTIDE SEQUENCE</scope>
    <source>
        <strain evidence="3">AVO110</strain>
    </source>
</reference>
<sequence>MKPQIHPPPFDRRWWYGLPLAILALMLVFEPTRLDFALADLFYVHGQGFIGRHNDFLEDILHDRAKQLSIAIGVLALCGFILSLLPTRLRPLRRRLGYLVLAMGLAGGFVSPLKKVTQMNCPWSLEQYGGVEHFSPLLGPRAAPVEKPGNCWPGGHAAAGFALIALFFVWRDSRPRLAGCALAFAIALGTLFSLVRMAQGAHFFSHNLWTALLCWLISLGLYDLMLFRPAQRQQQARQLLPLPAGK</sequence>
<dbReference type="Gene3D" id="1.20.144.10">
    <property type="entry name" value="Phosphatidic acid phosphatase type 2/haloperoxidase"/>
    <property type="match status" value="1"/>
</dbReference>
<accession>A0A1V0LZZ0</accession>
<feature type="transmembrane region" description="Helical" evidence="1">
    <location>
        <begin position="177"/>
        <end position="195"/>
    </location>
</feature>
<dbReference type="SUPFAM" id="SSF48317">
    <property type="entry name" value="Acid phosphatase/Vanadium-dependent haloperoxidase"/>
    <property type="match status" value="1"/>
</dbReference>
<evidence type="ECO:0000259" key="2">
    <source>
        <dbReference type="Pfam" id="PF01569"/>
    </source>
</evidence>
<feature type="transmembrane region" description="Helical" evidence="1">
    <location>
        <begin position="12"/>
        <end position="29"/>
    </location>
</feature>
<evidence type="ECO:0000256" key="1">
    <source>
        <dbReference type="SAM" id="Phobius"/>
    </source>
</evidence>
<dbReference type="Pfam" id="PF01569">
    <property type="entry name" value="PAP2"/>
    <property type="match status" value="1"/>
</dbReference>
<feature type="transmembrane region" description="Helical" evidence="1">
    <location>
        <begin position="152"/>
        <end position="170"/>
    </location>
</feature>
<dbReference type="AlphaFoldDB" id="A0A1V0LZZ0"/>
<dbReference type="CDD" id="cd03396">
    <property type="entry name" value="PAP2_like_6"/>
    <property type="match status" value="1"/>
</dbReference>
<keyword evidence="1" id="KW-1133">Transmembrane helix</keyword>
<proteinExistence type="predicted"/>
<dbReference type="InterPro" id="IPR036938">
    <property type="entry name" value="PAP2/HPO_sf"/>
</dbReference>
<dbReference type="EMBL" id="KX858711">
    <property type="protein sequence ID" value="ARD68217.1"/>
    <property type="molecule type" value="Genomic_DNA"/>
</dbReference>
<protein>
    <submittedName>
        <fullName evidence="3">Membrane protein</fullName>
    </submittedName>
</protein>
<feature type="domain" description="Phosphatidic acid phosphatase type 2/haloperoxidase" evidence="2">
    <location>
        <begin position="96"/>
        <end position="225"/>
    </location>
</feature>
<feature type="transmembrane region" description="Helical" evidence="1">
    <location>
        <begin position="96"/>
        <end position="113"/>
    </location>
</feature>
<feature type="transmembrane region" description="Helical" evidence="1">
    <location>
        <begin position="207"/>
        <end position="227"/>
    </location>
</feature>
<feature type="transmembrane region" description="Helical" evidence="1">
    <location>
        <begin position="67"/>
        <end position="84"/>
    </location>
</feature>